<dbReference type="InterPro" id="IPR016162">
    <property type="entry name" value="Ald_DH_N"/>
</dbReference>
<feature type="active site" evidence="5">
    <location>
        <position position="238"/>
    </location>
</feature>
<name>A0ABQ4PS72_9PROT</name>
<reference evidence="8" key="1">
    <citation type="submission" date="2021-05" db="EMBL/GenBank/DDBJ databases">
        <authorList>
            <person name="Tanabe Y."/>
        </authorList>
    </citation>
    <scope>NUCLEOTIDE SEQUENCE</scope>
    <source>
        <strain evidence="8">BOTRYCO-1</strain>
    </source>
</reference>
<evidence type="ECO:0000259" key="7">
    <source>
        <dbReference type="Pfam" id="PF00171"/>
    </source>
</evidence>
<keyword evidence="9" id="KW-1185">Reference proteome</keyword>
<accession>A0ABQ4PS72</accession>
<proteinExistence type="inferred from homology"/>
<dbReference type="Pfam" id="PF00171">
    <property type="entry name" value="Aldedh"/>
    <property type="match status" value="1"/>
</dbReference>
<sequence>MHKLASGVVFMDEMTRKISQEADIIEHMHHILAAQKAAHSRDGVASRAVREDRLDRCIALLVDHAKQITDALSEDFSCRARETSLITEIASSLGPLKYAKAHLAKWMRPEKRKTSPLLLGLFGARAEIHYLPKGVVGIIAPWNFPVNLIFAPLAQVLAAGNRAMIKPSELTPNTSELIKFLISKTFSPEEIAVIPGGPDVGQAFSRLAFDHLVFTGGTGIGRHIMRAAADHLVPLTLELGGKSPVVVSRSADLPTSADRIMAGKTLNAGQICLAPDYLLVPKEKLDSLMSHLVASVNRMYPSMHDNPDYTAIISQGHYDRIMALLSDARAKGAKIVEINPAGEVFSSQSDRKIPPILVLDVTDDMSIMQEEIFGPLLPIKTYSELRDAVSYIKAKPRPLGLYYFGTDPVEQDFVLSSTISGGVTVNDVIFHIAMEDLPFGGIGPSGMGSYHGQDGFKEFSHARAIYHQINKDIGPLKALRPPYGSAVKTFLAQHINK</sequence>
<dbReference type="PANTHER" id="PTHR43570">
    <property type="entry name" value="ALDEHYDE DEHYDROGENASE"/>
    <property type="match status" value="1"/>
</dbReference>
<dbReference type="InterPro" id="IPR016161">
    <property type="entry name" value="Ald_DH/histidinol_DH"/>
</dbReference>
<comment type="caution">
    <text evidence="8">The sequence shown here is derived from an EMBL/GenBank/DDBJ whole genome shotgun (WGS) entry which is preliminary data.</text>
</comment>
<keyword evidence="2 4" id="KW-0560">Oxidoreductase</keyword>
<evidence type="ECO:0000256" key="6">
    <source>
        <dbReference type="RuleBase" id="RU003345"/>
    </source>
</evidence>
<evidence type="ECO:0000256" key="2">
    <source>
        <dbReference type="ARBA" id="ARBA00023002"/>
    </source>
</evidence>
<dbReference type="PANTHER" id="PTHR43570:SF20">
    <property type="entry name" value="ALDEHYDE DEHYDROGENASE ALDX-RELATED"/>
    <property type="match status" value="1"/>
</dbReference>
<dbReference type="Gene3D" id="3.40.309.10">
    <property type="entry name" value="Aldehyde Dehydrogenase, Chain A, domain 2"/>
    <property type="match status" value="1"/>
</dbReference>
<evidence type="ECO:0000256" key="5">
    <source>
        <dbReference type="PROSITE-ProRule" id="PRU10007"/>
    </source>
</evidence>
<dbReference type="PIRSF" id="PIRSF036492">
    <property type="entry name" value="ALDH"/>
    <property type="match status" value="1"/>
</dbReference>
<evidence type="ECO:0000313" key="9">
    <source>
        <dbReference type="Proteomes" id="UP001161064"/>
    </source>
</evidence>
<keyword evidence="3" id="KW-0520">NAD</keyword>
<dbReference type="PROSITE" id="PS00687">
    <property type="entry name" value="ALDEHYDE_DEHYDR_GLU"/>
    <property type="match status" value="1"/>
</dbReference>
<dbReference type="InterPro" id="IPR012394">
    <property type="entry name" value="Aldehyde_DH_NAD(P)"/>
</dbReference>
<feature type="domain" description="Aldehyde dehydrogenase" evidence="7">
    <location>
        <begin position="31"/>
        <end position="464"/>
    </location>
</feature>
<dbReference type="EMBL" id="BPFZ01000001">
    <property type="protein sequence ID" value="GIU65866.1"/>
    <property type="molecule type" value="Genomic_DNA"/>
</dbReference>
<gene>
    <name evidence="8" type="primary">calB</name>
    <name evidence="8" type="ORF">PsB1_0020</name>
</gene>
<dbReference type="InterPro" id="IPR015590">
    <property type="entry name" value="Aldehyde_DH_dom"/>
</dbReference>
<organism evidence="8 9">
    <name type="scientific">Candidatus Phycosocius spiralis</name>
    <dbReference type="NCBI Taxonomy" id="2815099"/>
    <lineage>
        <taxon>Bacteria</taxon>
        <taxon>Pseudomonadati</taxon>
        <taxon>Pseudomonadota</taxon>
        <taxon>Alphaproteobacteria</taxon>
        <taxon>Caulobacterales</taxon>
        <taxon>Caulobacterales incertae sedis</taxon>
        <taxon>Candidatus Phycosocius</taxon>
    </lineage>
</organism>
<evidence type="ECO:0000256" key="1">
    <source>
        <dbReference type="ARBA" id="ARBA00009986"/>
    </source>
</evidence>
<dbReference type="CDD" id="cd07133">
    <property type="entry name" value="ALDH_CALDH_CalB"/>
    <property type="match status" value="1"/>
</dbReference>
<dbReference type="SUPFAM" id="SSF53720">
    <property type="entry name" value="ALDH-like"/>
    <property type="match status" value="1"/>
</dbReference>
<dbReference type="InterPro" id="IPR029510">
    <property type="entry name" value="Ald_DH_CS_GLU"/>
</dbReference>
<protein>
    <recommendedName>
        <fullName evidence="4">Aldehyde dehydrogenase</fullName>
    </recommendedName>
</protein>
<dbReference type="Proteomes" id="UP001161064">
    <property type="component" value="Unassembled WGS sequence"/>
</dbReference>
<dbReference type="Gene3D" id="3.40.605.10">
    <property type="entry name" value="Aldehyde Dehydrogenase, Chain A, domain 1"/>
    <property type="match status" value="1"/>
</dbReference>
<reference evidence="8" key="2">
    <citation type="journal article" date="2023" name="ISME Commun">
        <title>Characterization of a bloom-associated alphaproteobacterial lineage, 'Candidatus Phycosocius': insights into freshwater algal-bacterial interactions.</title>
        <authorList>
            <person name="Tanabe Y."/>
            <person name="Yamaguchi H."/>
            <person name="Yoshida M."/>
            <person name="Kai A."/>
            <person name="Okazaki Y."/>
        </authorList>
    </citation>
    <scope>NUCLEOTIDE SEQUENCE</scope>
    <source>
        <strain evidence="8">BOTRYCO-1</strain>
    </source>
</reference>
<evidence type="ECO:0000313" key="8">
    <source>
        <dbReference type="EMBL" id="GIU65866.1"/>
    </source>
</evidence>
<dbReference type="InterPro" id="IPR016163">
    <property type="entry name" value="Ald_DH_C"/>
</dbReference>
<evidence type="ECO:0000256" key="4">
    <source>
        <dbReference type="PIRNR" id="PIRNR036492"/>
    </source>
</evidence>
<evidence type="ECO:0000256" key="3">
    <source>
        <dbReference type="ARBA" id="ARBA00023027"/>
    </source>
</evidence>
<comment type="similarity">
    <text evidence="1 4 6">Belongs to the aldehyde dehydrogenase family.</text>
</comment>